<dbReference type="GO" id="GO:0005615">
    <property type="term" value="C:extracellular space"/>
    <property type="evidence" value="ECO:0007669"/>
    <property type="project" value="TreeGrafter"/>
</dbReference>
<dbReference type="InterPro" id="IPR005199">
    <property type="entry name" value="Glyco_hydro_79"/>
</dbReference>
<evidence type="ECO:0000313" key="3">
    <source>
        <dbReference type="Proteomes" id="UP001458880"/>
    </source>
</evidence>
<dbReference type="GO" id="GO:0016798">
    <property type="term" value="F:hydrolase activity, acting on glycosyl bonds"/>
    <property type="evidence" value="ECO:0007669"/>
    <property type="project" value="InterPro"/>
</dbReference>
<dbReference type="Proteomes" id="UP001458880">
    <property type="component" value="Unassembled WGS sequence"/>
</dbReference>
<organism evidence="2 3">
    <name type="scientific">Popillia japonica</name>
    <name type="common">Japanese beetle</name>
    <dbReference type="NCBI Taxonomy" id="7064"/>
    <lineage>
        <taxon>Eukaryota</taxon>
        <taxon>Metazoa</taxon>
        <taxon>Ecdysozoa</taxon>
        <taxon>Arthropoda</taxon>
        <taxon>Hexapoda</taxon>
        <taxon>Insecta</taxon>
        <taxon>Pterygota</taxon>
        <taxon>Neoptera</taxon>
        <taxon>Endopterygota</taxon>
        <taxon>Coleoptera</taxon>
        <taxon>Polyphaga</taxon>
        <taxon>Scarabaeiformia</taxon>
        <taxon>Scarabaeidae</taxon>
        <taxon>Rutelinae</taxon>
        <taxon>Popillia</taxon>
    </lineage>
</organism>
<reference evidence="2 3" key="1">
    <citation type="journal article" date="2024" name="BMC Genomics">
        <title>De novo assembly and annotation of Popillia japonica's genome with initial clues to its potential as an invasive pest.</title>
        <authorList>
            <person name="Cucini C."/>
            <person name="Boschi S."/>
            <person name="Funari R."/>
            <person name="Cardaioli E."/>
            <person name="Iannotti N."/>
            <person name="Marturano G."/>
            <person name="Paoli F."/>
            <person name="Bruttini M."/>
            <person name="Carapelli A."/>
            <person name="Frati F."/>
            <person name="Nardi F."/>
        </authorList>
    </citation>
    <scope>NUCLEOTIDE SEQUENCE [LARGE SCALE GENOMIC DNA]</scope>
    <source>
        <strain evidence="2">DMR45628</strain>
    </source>
</reference>
<proteinExistence type="inferred from homology"/>
<dbReference type="GO" id="GO:0016020">
    <property type="term" value="C:membrane"/>
    <property type="evidence" value="ECO:0007669"/>
    <property type="project" value="InterPro"/>
</dbReference>
<protein>
    <submittedName>
        <fullName evidence="2">Glycosyl hydrolase family 79, N-terminal domain</fullName>
    </submittedName>
</protein>
<comment type="caution">
    <text evidence="2">The sequence shown here is derived from an EMBL/GenBank/DDBJ whole genome shotgun (WGS) entry which is preliminary data.</text>
</comment>
<name>A0AAW1KNS6_POPJA</name>
<dbReference type="AlphaFoldDB" id="A0AAW1KNS6"/>
<keyword evidence="3" id="KW-1185">Reference proteome</keyword>
<evidence type="ECO:0000313" key="2">
    <source>
        <dbReference type="EMBL" id="KAK9721525.1"/>
    </source>
</evidence>
<dbReference type="SUPFAM" id="SSF51445">
    <property type="entry name" value="(Trans)glycosidases"/>
    <property type="match status" value="1"/>
</dbReference>
<keyword evidence="2" id="KW-0378">Hydrolase</keyword>
<dbReference type="PANTHER" id="PTHR46145">
    <property type="entry name" value="HEPARANASE"/>
    <property type="match status" value="1"/>
</dbReference>
<dbReference type="PANTHER" id="PTHR46145:SF4">
    <property type="entry name" value="HEPARANASE"/>
    <property type="match status" value="1"/>
</dbReference>
<accession>A0AAW1KNS6</accession>
<dbReference type="EMBL" id="JASPKY010000198">
    <property type="protein sequence ID" value="KAK9721525.1"/>
    <property type="molecule type" value="Genomic_DNA"/>
</dbReference>
<dbReference type="GO" id="GO:0031012">
    <property type="term" value="C:extracellular matrix"/>
    <property type="evidence" value="ECO:0007669"/>
    <property type="project" value="TreeGrafter"/>
</dbReference>
<dbReference type="InterPro" id="IPR017853">
    <property type="entry name" value="GH"/>
</dbReference>
<sequence>MKSQRLRYMMKNLSPGYLRIGGTMADRLIFVTNQTQSRKVLMDVQDGSDCAYEQRHCSLGSISTFTLLDTEWLELYELSYSTGFIILFDLNVLIRKSDGSWDYENAEKLIKFSNDNNMNVIWQLGNEPNSFQHVFNYSVNASQLALDFLKLKGILNKYPLYRNVLMVGPDVTRPRPDDTNSIAYLKEFLAVGGGHIVNAVTFHQYYFNGRNVVNVEFLDPRTYDLLRAQIDIVKGLVSYYETDTKPIWLTETADAYGGGAPGYSNRYIGTFIWLDKLGIAAKMGLDVVVRQTLFKGFYALIDYNYDPTPNYWISVIYKAFVGPEVVPCIEASSEKVRLYCQCTNKNFRSSSVTLFGFNLKDSDVIIRVEGLKDPRYALDTIYAYVLSPYLTLFTKSMYLNKEQLVLNSDGTLPPFKPKLITDEVHVVIPAYSSAFFVIPTDIAACH</sequence>
<dbReference type="Gene3D" id="3.20.20.80">
    <property type="entry name" value="Glycosidases"/>
    <property type="match status" value="1"/>
</dbReference>
<comment type="similarity">
    <text evidence="1">Belongs to the glycosyl hydrolase 79 family.</text>
</comment>
<evidence type="ECO:0000256" key="1">
    <source>
        <dbReference type="ARBA" id="ARBA00009800"/>
    </source>
</evidence>
<dbReference type="Pfam" id="PF03662">
    <property type="entry name" value="Glyco_hydro_79n"/>
    <property type="match status" value="1"/>
</dbReference>
<gene>
    <name evidence="2" type="ORF">QE152_g21517</name>
</gene>